<keyword evidence="8 11" id="KW-0472">Membrane</keyword>
<dbReference type="PANTHER" id="PTHR22914">
    <property type="entry name" value="CHITIN SYNTHASE"/>
    <property type="match status" value="1"/>
</dbReference>
<keyword evidence="5" id="KW-0808">Transferase</keyword>
<dbReference type="Proteomes" id="UP000789572">
    <property type="component" value="Unassembled WGS sequence"/>
</dbReference>
<evidence type="ECO:0000256" key="11">
    <source>
        <dbReference type="SAM" id="Phobius"/>
    </source>
</evidence>
<dbReference type="Pfam" id="PF03142">
    <property type="entry name" value="Chitin_synth_2"/>
    <property type="match status" value="1"/>
</dbReference>
<feature type="compositionally biased region" description="Low complexity" evidence="10">
    <location>
        <begin position="245"/>
        <end position="256"/>
    </location>
</feature>
<proteinExistence type="predicted"/>
<dbReference type="CDD" id="cd04190">
    <property type="entry name" value="Chitin_synth_C"/>
    <property type="match status" value="1"/>
</dbReference>
<dbReference type="InterPro" id="IPR029044">
    <property type="entry name" value="Nucleotide-diphossugar_trans"/>
</dbReference>
<keyword evidence="6 11" id="KW-0812">Transmembrane</keyword>
<comment type="subcellular location">
    <subcellularLocation>
        <location evidence="1">Cell membrane</location>
        <topology evidence="1">Multi-pass membrane protein</topology>
    </subcellularLocation>
</comment>
<feature type="region of interest" description="Disordered" evidence="10">
    <location>
        <begin position="178"/>
        <end position="268"/>
    </location>
</feature>
<keyword evidence="3" id="KW-1003">Cell membrane</keyword>
<dbReference type="Gene3D" id="3.90.550.10">
    <property type="entry name" value="Spore Coat Polysaccharide Biosynthesis Protein SpsA, Chain A"/>
    <property type="match status" value="1"/>
</dbReference>
<accession>A0A9N9DK62</accession>
<protein>
    <recommendedName>
        <fullName evidence="2">chitin synthase</fullName>
        <ecNumber evidence="2">2.4.1.16</ecNumber>
    </recommendedName>
</protein>
<sequence>IPTTTETEEQYTQNGCHSSDASRNALANLPFLGTVFFTWEQVEDVNKNLIVYNGQVLDLDRVNWLLSDTFTEADILKQIRQSVDLHGRDVTYLLSQTKETTKLANCLVKTLRVGIVDVNSLGCVITDIVLYVSLVFIVGVVLVRFMLAMLFGWVLSWKLGNFREVTFEERRKRQKEIERWANDPNSTTTYKRTGFLSTSRFSPNQSTPPAGTDGVGRHYRARRNTNSSTGRSSAEFGDHHRVPGSSLVKSSSSSTHSRPESLKGVYLNQDDPEAINPAFYSSKAPSFNNSSEVDVRYDFRLMHTIMLVACYSEGINGLRTTLDSLAATDYPQSHKLLLCIADGQITGAGNDKSTPDILLSLMKDFVVPPHEVVAHSYVAIADGAKRHNMAKVYAGYYKYDNEFDPYGRSQVPMITIVKTGGPGEEDDKKPGNRGKRDSQVILMSFLNNVISDDRMTALEYELFNMIWAVTGVTPDFFEVVLNVDADTKVFPDSLSKMVACMAKDPNIMGLCGETKIANKSDTWVTMIQVFEYYISHHMQKAFESIFGGVTCLPGCFCMYRIKAPKGHGYWVPILANSDIVNQYAENVVDTLHKKNLLLLGEDRYLSTLMLRTFPKRKMVFVPQAVCKTIVPDSFSVLKSQRRRWINSTVHNLLELVLIPNLCGTFCFSMQFVIFMELVGTVVLPAAICFTGFLIIISFVQKPIPLIPLLLLGAVLGLPAVLILMTTRKIVYVFWMAVYLCSLPIWNFVLPVYAYWHFDDFSWGQTRVVKGDGAGEAYGWKEGEFDSKQI</sequence>
<dbReference type="AlphaFoldDB" id="A0A9N9DK62"/>
<evidence type="ECO:0000259" key="12">
    <source>
        <dbReference type="Pfam" id="PF22997"/>
    </source>
</evidence>
<evidence type="ECO:0000256" key="4">
    <source>
        <dbReference type="ARBA" id="ARBA00022676"/>
    </source>
</evidence>
<evidence type="ECO:0000256" key="10">
    <source>
        <dbReference type="SAM" id="MobiDB-lite"/>
    </source>
</evidence>
<dbReference type="GO" id="GO:0006031">
    <property type="term" value="P:chitin biosynthetic process"/>
    <property type="evidence" value="ECO:0007669"/>
    <property type="project" value="TreeGrafter"/>
</dbReference>
<feature type="compositionally biased region" description="Polar residues" evidence="10">
    <location>
        <begin position="183"/>
        <end position="209"/>
    </location>
</feature>
<gene>
    <name evidence="13" type="ORF">POCULU_LOCUS9556</name>
</gene>
<evidence type="ECO:0000256" key="9">
    <source>
        <dbReference type="ARBA" id="ARBA00023180"/>
    </source>
</evidence>
<dbReference type="PANTHER" id="PTHR22914:SF16">
    <property type="entry name" value="CHITIN SYNTHASE 3"/>
    <property type="match status" value="1"/>
</dbReference>
<keyword evidence="4" id="KW-0328">Glycosyltransferase</keyword>
<feature type="non-terminal residue" evidence="13">
    <location>
        <position position="789"/>
    </location>
</feature>
<dbReference type="Pfam" id="PF22997">
    <property type="entry name" value="CHS4"/>
    <property type="match status" value="1"/>
</dbReference>
<feature type="domain" description="Chitin synthase 4-like" evidence="12">
    <location>
        <begin position="35"/>
        <end position="114"/>
    </location>
</feature>
<keyword evidence="14" id="KW-1185">Reference proteome</keyword>
<dbReference type="EMBL" id="CAJVPJ010003692">
    <property type="protein sequence ID" value="CAG8643605.1"/>
    <property type="molecule type" value="Genomic_DNA"/>
</dbReference>
<evidence type="ECO:0000256" key="2">
    <source>
        <dbReference type="ARBA" id="ARBA00012543"/>
    </source>
</evidence>
<feature type="transmembrane region" description="Helical" evidence="11">
    <location>
        <begin position="677"/>
        <end position="699"/>
    </location>
</feature>
<name>A0A9N9DK62_9GLOM</name>
<evidence type="ECO:0000256" key="1">
    <source>
        <dbReference type="ARBA" id="ARBA00004651"/>
    </source>
</evidence>
<evidence type="ECO:0000313" key="14">
    <source>
        <dbReference type="Proteomes" id="UP000789572"/>
    </source>
</evidence>
<evidence type="ECO:0000256" key="3">
    <source>
        <dbReference type="ARBA" id="ARBA00022475"/>
    </source>
</evidence>
<dbReference type="SUPFAM" id="SSF53448">
    <property type="entry name" value="Nucleotide-diphospho-sugar transferases"/>
    <property type="match status" value="1"/>
</dbReference>
<evidence type="ECO:0000256" key="7">
    <source>
        <dbReference type="ARBA" id="ARBA00022989"/>
    </source>
</evidence>
<dbReference type="GO" id="GO:0030428">
    <property type="term" value="C:cell septum"/>
    <property type="evidence" value="ECO:0007669"/>
    <property type="project" value="TreeGrafter"/>
</dbReference>
<dbReference type="GO" id="GO:0004100">
    <property type="term" value="F:chitin synthase activity"/>
    <property type="evidence" value="ECO:0007669"/>
    <property type="project" value="UniProtKB-EC"/>
</dbReference>
<comment type="caution">
    <text evidence="13">The sequence shown here is derived from an EMBL/GenBank/DDBJ whole genome shotgun (WGS) entry which is preliminary data.</text>
</comment>
<dbReference type="InterPro" id="IPR004835">
    <property type="entry name" value="Chitin_synth"/>
</dbReference>
<feature type="transmembrane region" description="Helical" evidence="11">
    <location>
        <begin position="731"/>
        <end position="755"/>
    </location>
</feature>
<feature type="non-terminal residue" evidence="13">
    <location>
        <position position="1"/>
    </location>
</feature>
<dbReference type="GO" id="GO:0005886">
    <property type="term" value="C:plasma membrane"/>
    <property type="evidence" value="ECO:0007669"/>
    <property type="project" value="UniProtKB-SubCell"/>
</dbReference>
<feature type="transmembrane region" description="Helical" evidence="11">
    <location>
        <begin position="705"/>
        <end position="724"/>
    </location>
</feature>
<feature type="transmembrane region" description="Helical" evidence="11">
    <location>
        <begin position="128"/>
        <end position="155"/>
    </location>
</feature>
<evidence type="ECO:0000256" key="8">
    <source>
        <dbReference type="ARBA" id="ARBA00023136"/>
    </source>
</evidence>
<evidence type="ECO:0000256" key="6">
    <source>
        <dbReference type="ARBA" id="ARBA00022692"/>
    </source>
</evidence>
<keyword evidence="7 11" id="KW-1133">Transmembrane helix</keyword>
<reference evidence="13" key="1">
    <citation type="submission" date="2021-06" db="EMBL/GenBank/DDBJ databases">
        <authorList>
            <person name="Kallberg Y."/>
            <person name="Tangrot J."/>
            <person name="Rosling A."/>
        </authorList>
    </citation>
    <scope>NUCLEOTIDE SEQUENCE</scope>
    <source>
        <strain evidence="13">IA702</strain>
    </source>
</reference>
<evidence type="ECO:0000313" key="13">
    <source>
        <dbReference type="EMBL" id="CAG8643605.1"/>
    </source>
</evidence>
<evidence type="ECO:0000256" key="5">
    <source>
        <dbReference type="ARBA" id="ARBA00022679"/>
    </source>
</evidence>
<dbReference type="InterPro" id="IPR054295">
    <property type="entry name" value="CHS4-like_dom"/>
</dbReference>
<dbReference type="OrthoDB" id="370884at2759"/>
<organism evidence="13 14">
    <name type="scientific">Paraglomus occultum</name>
    <dbReference type="NCBI Taxonomy" id="144539"/>
    <lineage>
        <taxon>Eukaryota</taxon>
        <taxon>Fungi</taxon>
        <taxon>Fungi incertae sedis</taxon>
        <taxon>Mucoromycota</taxon>
        <taxon>Glomeromycotina</taxon>
        <taxon>Glomeromycetes</taxon>
        <taxon>Paraglomerales</taxon>
        <taxon>Paraglomeraceae</taxon>
        <taxon>Paraglomus</taxon>
    </lineage>
</organism>
<keyword evidence="9" id="KW-0325">Glycoprotein</keyword>
<feature type="compositionally biased region" description="Low complexity" evidence="10">
    <location>
        <begin position="224"/>
        <end position="234"/>
    </location>
</feature>
<dbReference type="EC" id="2.4.1.16" evidence="2"/>